<comment type="pathway">
    <text evidence="1">Amino-acid biosynthesis; L-cysteine biosynthesis; L-cysteine from L-serine: step 1/2.</text>
</comment>
<comment type="catalytic activity">
    <reaction evidence="10">
        <text>L-serine + acetyl-CoA = O-acetyl-L-serine + CoA</text>
        <dbReference type="Rhea" id="RHEA:24560"/>
        <dbReference type="ChEBI" id="CHEBI:33384"/>
        <dbReference type="ChEBI" id="CHEBI:57287"/>
        <dbReference type="ChEBI" id="CHEBI:57288"/>
        <dbReference type="ChEBI" id="CHEBI:58340"/>
        <dbReference type="EC" id="2.3.1.30"/>
    </reaction>
</comment>
<keyword evidence="12" id="KW-1185">Reference proteome</keyword>
<gene>
    <name evidence="11" type="ORF">BKA03_002052</name>
</gene>
<sequence>MTERISAWAQAREDVQTAHRRDPACPGPLVVALSYQGVHALWYYRVAHRLWLSGHKRLARLVSQRARRRTGIEIHPGAQLGRRLFIDHGMGVVIGETAIVGNDVLLFHGVTLGGTTMSHGKRHPTIGDRVVVGAGAKILGAIYIGSDARIGANAVVVKDVPNGATAVGIPAVIRLEPNYVEAHTAASCVDDGYSHVHLDDLDELGGFETEQREPAMYYI</sequence>
<comment type="caution">
    <text evidence="11">The sequence shown here is derived from an EMBL/GenBank/DDBJ whole genome shotgun (WGS) entry which is preliminary data.</text>
</comment>
<dbReference type="Proteomes" id="UP000547973">
    <property type="component" value="Unassembled WGS sequence"/>
</dbReference>
<evidence type="ECO:0000256" key="3">
    <source>
        <dbReference type="ARBA" id="ARBA00013266"/>
    </source>
</evidence>
<dbReference type="SUPFAM" id="SSF51161">
    <property type="entry name" value="Trimeric LpxA-like enzymes"/>
    <property type="match status" value="1"/>
</dbReference>
<dbReference type="InterPro" id="IPR053376">
    <property type="entry name" value="Serine_acetyltransferase"/>
</dbReference>
<dbReference type="EC" id="2.3.1.30" evidence="3"/>
<dbReference type="FunFam" id="2.160.10.10:FF:000007">
    <property type="entry name" value="Serine acetyltransferase"/>
    <property type="match status" value="1"/>
</dbReference>
<dbReference type="PROSITE" id="PS00101">
    <property type="entry name" value="HEXAPEP_TRANSFERASES"/>
    <property type="match status" value="1"/>
</dbReference>
<evidence type="ECO:0000313" key="11">
    <source>
        <dbReference type="EMBL" id="NYI41933.1"/>
    </source>
</evidence>
<evidence type="ECO:0000256" key="7">
    <source>
        <dbReference type="ARBA" id="ARBA00022737"/>
    </source>
</evidence>
<dbReference type="InterPro" id="IPR001451">
    <property type="entry name" value="Hexapep"/>
</dbReference>
<dbReference type="OrthoDB" id="9801456at2"/>
<keyword evidence="5" id="KW-0028">Amino-acid biosynthesis</keyword>
<proteinExistence type="inferred from homology"/>
<evidence type="ECO:0000313" key="12">
    <source>
        <dbReference type="Proteomes" id="UP000547973"/>
    </source>
</evidence>
<dbReference type="GO" id="GO:0006535">
    <property type="term" value="P:cysteine biosynthetic process from serine"/>
    <property type="evidence" value="ECO:0007669"/>
    <property type="project" value="InterPro"/>
</dbReference>
<dbReference type="RefSeq" id="WP_083972028.1">
    <property type="nucleotide sequence ID" value="NZ_BBRC01000015.1"/>
</dbReference>
<dbReference type="GO" id="GO:0009001">
    <property type="term" value="F:serine O-acetyltransferase activity"/>
    <property type="evidence" value="ECO:0007669"/>
    <property type="project" value="UniProtKB-EC"/>
</dbReference>
<name>A0A7Y9ZCZ3_9MICO</name>
<evidence type="ECO:0000256" key="9">
    <source>
        <dbReference type="ARBA" id="ARBA00023315"/>
    </source>
</evidence>
<protein>
    <recommendedName>
        <fullName evidence="4">Serine acetyltransferase</fullName>
        <ecNumber evidence="3">2.3.1.30</ecNumber>
    </recommendedName>
</protein>
<dbReference type="Pfam" id="PF00132">
    <property type="entry name" value="Hexapep"/>
    <property type="match status" value="1"/>
</dbReference>
<organism evidence="11 12">
    <name type="scientific">Demequina lutea</name>
    <dbReference type="NCBI Taxonomy" id="431489"/>
    <lineage>
        <taxon>Bacteria</taxon>
        <taxon>Bacillati</taxon>
        <taxon>Actinomycetota</taxon>
        <taxon>Actinomycetes</taxon>
        <taxon>Micrococcales</taxon>
        <taxon>Demequinaceae</taxon>
        <taxon>Demequina</taxon>
    </lineage>
</organism>
<evidence type="ECO:0000256" key="2">
    <source>
        <dbReference type="ARBA" id="ARBA00007274"/>
    </source>
</evidence>
<evidence type="ECO:0000256" key="4">
    <source>
        <dbReference type="ARBA" id="ARBA00018522"/>
    </source>
</evidence>
<dbReference type="NCBIfam" id="TIGR01172">
    <property type="entry name" value="cysE"/>
    <property type="match status" value="1"/>
</dbReference>
<dbReference type="InterPro" id="IPR011004">
    <property type="entry name" value="Trimer_LpxA-like_sf"/>
</dbReference>
<dbReference type="InterPro" id="IPR042122">
    <property type="entry name" value="Ser_AcTrfase_N_sf"/>
</dbReference>
<evidence type="ECO:0000256" key="10">
    <source>
        <dbReference type="ARBA" id="ARBA00049486"/>
    </source>
</evidence>
<keyword evidence="7" id="KW-0677">Repeat</keyword>
<keyword evidence="6 11" id="KW-0808">Transferase</keyword>
<dbReference type="AlphaFoldDB" id="A0A7Y9ZCZ3"/>
<evidence type="ECO:0000256" key="5">
    <source>
        <dbReference type="ARBA" id="ARBA00022605"/>
    </source>
</evidence>
<comment type="similarity">
    <text evidence="2">Belongs to the transferase hexapeptide repeat family.</text>
</comment>
<reference evidence="11 12" key="1">
    <citation type="submission" date="2020-07" db="EMBL/GenBank/DDBJ databases">
        <title>Sequencing the genomes of 1000 actinobacteria strains.</title>
        <authorList>
            <person name="Klenk H.-P."/>
        </authorList>
    </citation>
    <scope>NUCLEOTIDE SEQUENCE [LARGE SCALE GENOMIC DNA]</scope>
    <source>
        <strain evidence="11 12">DSM 19970</strain>
    </source>
</reference>
<evidence type="ECO:0000256" key="8">
    <source>
        <dbReference type="ARBA" id="ARBA00023192"/>
    </source>
</evidence>
<dbReference type="InterPro" id="IPR005881">
    <property type="entry name" value="Ser_O-AcTrfase"/>
</dbReference>
<evidence type="ECO:0000256" key="1">
    <source>
        <dbReference type="ARBA" id="ARBA00004876"/>
    </source>
</evidence>
<keyword evidence="9 11" id="KW-0012">Acyltransferase</keyword>
<dbReference type="Gene3D" id="2.160.10.10">
    <property type="entry name" value="Hexapeptide repeat proteins"/>
    <property type="match status" value="1"/>
</dbReference>
<keyword evidence="8" id="KW-0198">Cysteine biosynthesis</keyword>
<dbReference type="InterPro" id="IPR045304">
    <property type="entry name" value="LbH_SAT"/>
</dbReference>
<dbReference type="InterPro" id="IPR018357">
    <property type="entry name" value="Hexapep_transf_CS"/>
</dbReference>
<dbReference type="Gene3D" id="1.10.3130.10">
    <property type="entry name" value="serine acetyltransferase, domain 1"/>
    <property type="match status" value="1"/>
</dbReference>
<dbReference type="NCBIfam" id="NF041874">
    <property type="entry name" value="EPS_EpsC"/>
    <property type="match status" value="1"/>
</dbReference>
<evidence type="ECO:0000256" key="6">
    <source>
        <dbReference type="ARBA" id="ARBA00022679"/>
    </source>
</evidence>
<dbReference type="PANTHER" id="PTHR42811">
    <property type="entry name" value="SERINE ACETYLTRANSFERASE"/>
    <property type="match status" value="1"/>
</dbReference>
<dbReference type="EMBL" id="JACBZO010000001">
    <property type="protein sequence ID" value="NYI41933.1"/>
    <property type="molecule type" value="Genomic_DNA"/>
</dbReference>
<dbReference type="GO" id="GO:0005737">
    <property type="term" value="C:cytoplasm"/>
    <property type="evidence" value="ECO:0007669"/>
    <property type="project" value="InterPro"/>
</dbReference>
<dbReference type="CDD" id="cd03354">
    <property type="entry name" value="LbH_SAT"/>
    <property type="match status" value="1"/>
</dbReference>
<accession>A0A7Y9ZCZ3</accession>